<dbReference type="EMBL" id="JAODOQ010000001">
    <property type="protein sequence ID" value="MCT8987625.1"/>
    <property type="molecule type" value="Genomic_DNA"/>
</dbReference>
<sequence>MNQQHNVVIVKNSADLGFLDALNSKHETIAFFREIVASLQ</sequence>
<reference evidence="1" key="1">
    <citation type="submission" date="2022-09" db="EMBL/GenBank/DDBJ databases">
        <title>Shewanella sp. KJ10-1 sp.nov, isolated from marine algae.</title>
        <authorList>
            <person name="Butt M."/>
            <person name="Lee J.K."/>
            <person name="Kim J.M."/>
            <person name="Choi D.G."/>
        </authorList>
    </citation>
    <scope>NUCLEOTIDE SEQUENCE</scope>
    <source>
        <strain evidence="1">KJ10-1</strain>
    </source>
</reference>
<protein>
    <submittedName>
        <fullName evidence="1">Uncharacterized protein</fullName>
    </submittedName>
</protein>
<organism evidence="1 2">
    <name type="scientific">Shewanella phaeophyticola</name>
    <dbReference type="NCBI Taxonomy" id="2978345"/>
    <lineage>
        <taxon>Bacteria</taxon>
        <taxon>Pseudomonadati</taxon>
        <taxon>Pseudomonadota</taxon>
        <taxon>Gammaproteobacteria</taxon>
        <taxon>Alteromonadales</taxon>
        <taxon>Shewanellaceae</taxon>
        <taxon>Shewanella</taxon>
    </lineage>
</organism>
<evidence type="ECO:0000313" key="2">
    <source>
        <dbReference type="Proteomes" id="UP001431192"/>
    </source>
</evidence>
<dbReference type="RefSeq" id="WP_261733875.1">
    <property type="nucleotide sequence ID" value="NZ_JAODOQ010000001.1"/>
</dbReference>
<gene>
    <name evidence="1" type="ORF">N4T56_15565</name>
</gene>
<proteinExistence type="predicted"/>
<evidence type="ECO:0000313" key="1">
    <source>
        <dbReference type="EMBL" id="MCT8987625.1"/>
    </source>
</evidence>
<keyword evidence="2" id="KW-1185">Reference proteome</keyword>
<name>A0ABT2P866_9GAMM</name>
<accession>A0ABT2P866</accession>
<comment type="caution">
    <text evidence="1">The sequence shown here is derived from an EMBL/GenBank/DDBJ whole genome shotgun (WGS) entry which is preliminary data.</text>
</comment>
<dbReference type="Proteomes" id="UP001431192">
    <property type="component" value="Unassembled WGS sequence"/>
</dbReference>